<dbReference type="Proteomes" id="UP001196413">
    <property type="component" value="Unassembled WGS sequence"/>
</dbReference>
<accession>A0AAD5R6P1</accession>
<sequence>MDNGCSQLVKDTVIEFSESTQNISLRTSVATHFKSIFGANKCKWIREGTLANAIPLALAYCGYRE</sequence>
<evidence type="ECO:0000313" key="1">
    <source>
        <dbReference type="EMBL" id="KAJ1369839.1"/>
    </source>
</evidence>
<dbReference type="AlphaFoldDB" id="A0AAD5R6P1"/>
<proteinExistence type="predicted"/>
<name>A0AAD5R6P1_PARTN</name>
<dbReference type="EMBL" id="JAHQIW010006687">
    <property type="protein sequence ID" value="KAJ1369839.1"/>
    <property type="molecule type" value="Genomic_DNA"/>
</dbReference>
<reference evidence="1" key="1">
    <citation type="submission" date="2021-06" db="EMBL/GenBank/DDBJ databases">
        <title>Parelaphostrongylus tenuis whole genome reference sequence.</title>
        <authorList>
            <person name="Garwood T.J."/>
            <person name="Larsen P.A."/>
            <person name="Fountain-Jones N.M."/>
            <person name="Garbe J.R."/>
            <person name="Macchietto M.G."/>
            <person name="Kania S.A."/>
            <person name="Gerhold R.W."/>
            <person name="Richards J.E."/>
            <person name="Wolf T.M."/>
        </authorList>
    </citation>
    <scope>NUCLEOTIDE SEQUENCE</scope>
    <source>
        <strain evidence="1">MNPRO001-30</strain>
        <tissue evidence="1">Meninges</tissue>
    </source>
</reference>
<comment type="caution">
    <text evidence="1">The sequence shown here is derived from an EMBL/GenBank/DDBJ whole genome shotgun (WGS) entry which is preliminary data.</text>
</comment>
<protein>
    <submittedName>
        <fullName evidence="1">Uncharacterized protein</fullName>
    </submittedName>
</protein>
<evidence type="ECO:0000313" key="2">
    <source>
        <dbReference type="Proteomes" id="UP001196413"/>
    </source>
</evidence>
<gene>
    <name evidence="1" type="ORF">KIN20_031417</name>
</gene>
<organism evidence="1 2">
    <name type="scientific">Parelaphostrongylus tenuis</name>
    <name type="common">Meningeal worm</name>
    <dbReference type="NCBI Taxonomy" id="148309"/>
    <lineage>
        <taxon>Eukaryota</taxon>
        <taxon>Metazoa</taxon>
        <taxon>Ecdysozoa</taxon>
        <taxon>Nematoda</taxon>
        <taxon>Chromadorea</taxon>
        <taxon>Rhabditida</taxon>
        <taxon>Rhabditina</taxon>
        <taxon>Rhabditomorpha</taxon>
        <taxon>Strongyloidea</taxon>
        <taxon>Metastrongylidae</taxon>
        <taxon>Parelaphostrongylus</taxon>
    </lineage>
</organism>
<keyword evidence="2" id="KW-1185">Reference proteome</keyword>